<evidence type="ECO:0000256" key="1">
    <source>
        <dbReference type="ARBA" id="ARBA00001946"/>
    </source>
</evidence>
<dbReference type="AlphaFoldDB" id="A0A239JUI8"/>
<comment type="cofactor">
    <cofactor evidence="1">
        <name>Mg(2+)</name>
        <dbReference type="ChEBI" id="CHEBI:18420"/>
    </cofactor>
</comment>
<proteinExistence type="inferred from homology"/>
<dbReference type="EMBL" id="FZOU01000004">
    <property type="protein sequence ID" value="SNT09490.1"/>
    <property type="molecule type" value="Genomic_DNA"/>
</dbReference>
<keyword evidence="5" id="KW-0378">Hydrolase</keyword>
<dbReference type="Proteomes" id="UP000198356">
    <property type="component" value="Unassembled WGS sequence"/>
</dbReference>
<dbReference type="SUPFAM" id="SSF88723">
    <property type="entry name" value="PIN domain-like"/>
    <property type="match status" value="1"/>
</dbReference>
<dbReference type="PANTHER" id="PTHR33653">
    <property type="entry name" value="RIBONUCLEASE VAPC2"/>
    <property type="match status" value="1"/>
</dbReference>
<evidence type="ECO:0000259" key="8">
    <source>
        <dbReference type="Pfam" id="PF01850"/>
    </source>
</evidence>
<dbReference type="Gene3D" id="3.40.50.1010">
    <property type="entry name" value="5'-nuclease"/>
    <property type="match status" value="1"/>
</dbReference>
<evidence type="ECO:0000256" key="5">
    <source>
        <dbReference type="ARBA" id="ARBA00022801"/>
    </source>
</evidence>
<evidence type="ECO:0000256" key="3">
    <source>
        <dbReference type="ARBA" id="ARBA00022722"/>
    </source>
</evidence>
<protein>
    <recommendedName>
        <fullName evidence="8">PIN domain-containing protein</fullName>
    </recommendedName>
</protein>
<dbReference type="GO" id="GO:0016787">
    <property type="term" value="F:hydrolase activity"/>
    <property type="evidence" value="ECO:0007669"/>
    <property type="project" value="UniProtKB-KW"/>
</dbReference>
<dbReference type="InterPro" id="IPR002716">
    <property type="entry name" value="PIN_dom"/>
</dbReference>
<name>A0A239JUI8_9BACT</name>
<evidence type="ECO:0000313" key="9">
    <source>
        <dbReference type="EMBL" id="SNT09490.1"/>
    </source>
</evidence>
<feature type="domain" description="PIN" evidence="8">
    <location>
        <begin position="4"/>
        <end position="60"/>
    </location>
</feature>
<evidence type="ECO:0000256" key="2">
    <source>
        <dbReference type="ARBA" id="ARBA00022649"/>
    </source>
</evidence>
<keyword evidence="3" id="KW-0540">Nuclease</keyword>
<evidence type="ECO:0000256" key="7">
    <source>
        <dbReference type="ARBA" id="ARBA00038093"/>
    </source>
</evidence>
<evidence type="ECO:0000313" key="10">
    <source>
        <dbReference type="Proteomes" id="UP000198356"/>
    </source>
</evidence>
<evidence type="ECO:0000256" key="6">
    <source>
        <dbReference type="ARBA" id="ARBA00022842"/>
    </source>
</evidence>
<dbReference type="InterPro" id="IPR050556">
    <property type="entry name" value="Type_II_TA_system_RNase"/>
</dbReference>
<comment type="similarity">
    <text evidence="7">Belongs to the PINc/VapC protein family.</text>
</comment>
<dbReference type="GO" id="GO:0004518">
    <property type="term" value="F:nuclease activity"/>
    <property type="evidence" value="ECO:0007669"/>
    <property type="project" value="UniProtKB-KW"/>
</dbReference>
<keyword evidence="10" id="KW-1185">Reference proteome</keyword>
<evidence type="ECO:0000256" key="4">
    <source>
        <dbReference type="ARBA" id="ARBA00022723"/>
    </source>
</evidence>
<keyword evidence="4" id="KW-0479">Metal-binding</keyword>
<dbReference type="InterPro" id="IPR029060">
    <property type="entry name" value="PIN-like_dom_sf"/>
</dbReference>
<dbReference type="Pfam" id="PF01850">
    <property type="entry name" value="PIN"/>
    <property type="match status" value="1"/>
</dbReference>
<gene>
    <name evidence="9" type="ORF">SAMN05421770_104138</name>
</gene>
<accession>A0A239JUI8</accession>
<dbReference type="PANTHER" id="PTHR33653:SF1">
    <property type="entry name" value="RIBONUCLEASE VAPC2"/>
    <property type="match status" value="1"/>
</dbReference>
<organism evidence="9 10">
    <name type="scientific">Granulicella rosea</name>
    <dbReference type="NCBI Taxonomy" id="474952"/>
    <lineage>
        <taxon>Bacteria</taxon>
        <taxon>Pseudomonadati</taxon>
        <taxon>Acidobacteriota</taxon>
        <taxon>Terriglobia</taxon>
        <taxon>Terriglobales</taxon>
        <taxon>Acidobacteriaceae</taxon>
        <taxon>Granulicella</taxon>
    </lineage>
</organism>
<keyword evidence="2" id="KW-1277">Toxin-antitoxin system</keyword>
<sequence>MAETLFADLNVSDLTPGIAVRAGRLQYAWARKGRTLGLPDMIVAATALEYDLTLMTDNRKDFPMPELKFFDLP</sequence>
<reference evidence="9 10" key="1">
    <citation type="submission" date="2017-06" db="EMBL/GenBank/DDBJ databases">
        <authorList>
            <person name="Kim H.J."/>
            <person name="Triplett B.A."/>
        </authorList>
    </citation>
    <scope>NUCLEOTIDE SEQUENCE [LARGE SCALE GENOMIC DNA]</scope>
    <source>
        <strain evidence="9 10">DSM 18704</strain>
    </source>
</reference>
<dbReference type="GO" id="GO:0046872">
    <property type="term" value="F:metal ion binding"/>
    <property type="evidence" value="ECO:0007669"/>
    <property type="project" value="UniProtKB-KW"/>
</dbReference>
<keyword evidence="6" id="KW-0460">Magnesium</keyword>